<dbReference type="PROSITE" id="PS00061">
    <property type="entry name" value="ADH_SHORT"/>
    <property type="match status" value="1"/>
</dbReference>
<dbReference type="PRINTS" id="PR00081">
    <property type="entry name" value="GDHRDH"/>
</dbReference>
<evidence type="ECO:0000256" key="1">
    <source>
        <dbReference type="ARBA" id="ARBA00006484"/>
    </source>
</evidence>
<dbReference type="PRINTS" id="PR00080">
    <property type="entry name" value="SDRFAMILY"/>
</dbReference>
<organism evidence="5 6">
    <name type="scientific">Ruegeria atlantica</name>
    <dbReference type="NCBI Taxonomy" id="81569"/>
    <lineage>
        <taxon>Bacteria</taxon>
        <taxon>Pseudomonadati</taxon>
        <taxon>Pseudomonadota</taxon>
        <taxon>Alphaproteobacteria</taxon>
        <taxon>Rhodobacterales</taxon>
        <taxon>Roseobacteraceae</taxon>
        <taxon>Ruegeria</taxon>
    </lineage>
</organism>
<reference evidence="5 6" key="1">
    <citation type="submission" date="2019-12" db="EMBL/GenBank/DDBJ databases">
        <title>Ruegeria JWLKs population differentiation of coral mucus and skeleton niches.</title>
        <authorList>
            <person name="Luo D."/>
        </authorList>
    </citation>
    <scope>NUCLEOTIDE SEQUENCE [LARGE SCALE GENOMIC DNA]</scope>
    <source>
        <strain evidence="5 6">HKCCD6238</strain>
    </source>
</reference>
<dbReference type="Gene3D" id="3.40.50.720">
    <property type="entry name" value="NAD(P)-binding Rossmann-like Domain"/>
    <property type="match status" value="1"/>
</dbReference>
<dbReference type="InterPro" id="IPR020904">
    <property type="entry name" value="Sc_DH/Rdtase_CS"/>
</dbReference>
<dbReference type="Proteomes" id="UP000599383">
    <property type="component" value="Unassembled WGS sequence"/>
</dbReference>
<evidence type="ECO:0000313" key="6">
    <source>
        <dbReference type="Proteomes" id="UP000599383"/>
    </source>
</evidence>
<protein>
    <submittedName>
        <fullName evidence="5">SDR family NAD(P)-dependent oxidoreductase</fullName>
    </submittedName>
</protein>
<evidence type="ECO:0000256" key="4">
    <source>
        <dbReference type="RuleBase" id="RU000363"/>
    </source>
</evidence>
<proteinExistence type="inferred from homology"/>
<dbReference type="PANTHER" id="PTHR43490">
    <property type="entry name" value="(+)-NEOMENTHOL DEHYDROGENASE"/>
    <property type="match status" value="1"/>
</dbReference>
<dbReference type="EMBL" id="WVQY01000005">
    <property type="protein sequence ID" value="NOD31555.1"/>
    <property type="molecule type" value="Genomic_DNA"/>
</dbReference>
<dbReference type="SUPFAM" id="SSF51735">
    <property type="entry name" value="NAD(P)-binding Rossmann-fold domains"/>
    <property type="match status" value="1"/>
</dbReference>
<dbReference type="RefSeq" id="WP_171363995.1">
    <property type="nucleotide sequence ID" value="NZ_WVQY01000005.1"/>
</dbReference>
<name>A0ABX1WE29_9RHOB</name>
<comment type="caution">
    <text evidence="5">The sequence shown here is derived from an EMBL/GenBank/DDBJ whole genome shotgun (WGS) entry which is preliminary data.</text>
</comment>
<dbReference type="CDD" id="cd05324">
    <property type="entry name" value="carb_red_PTCR-like_SDR_c"/>
    <property type="match status" value="1"/>
</dbReference>
<keyword evidence="2" id="KW-0521">NADP</keyword>
<evidence type="ECO:0000256" key="3">
    <source>
        <dbReference type="ARBA" id="ARBA00023002"/>
    </source>
</evidence>
<accession>A0ABX1WE29</accession>
<evidence type="ECO:0000313" key="5">
    <source>
        <dbReference type="EMBL" id="NOD31555.1"/>
    </source>
</evidence>
<dbReference type="Pfam" id="PF00106">
    <property type="entry name" value="adh_short"/>
    <property type="match status" value="1"/>
</dbReference>
<gene>
    <name evidence="5" type="ORF">GS617_14850</name>
</gene>
<keyword evidence="3" id="KW-0560">Oxidoreductase</keyword>
<dbReference type="InterPro" id="IPR002347">
    <property type="entry name" value="SDR_fam"/>
</dbReference>
<comment type="similarity">
    <text evidence="1 4">Belongs to the short-chain dehydrogenases/reductases (SDR) family.</text>
</comment>
<sequence length="231" mass="23914">MTSQRIALVTGANRGIGKEVSRQLARDHGMKVLMGARDLSKGQAAADEIGYGAEALELDVSSPDSVAAAFFLMVEPSYGRLDVLVNNAGVDYDTDQQVHLADLDRVRRAFDTNLFGPWDTTIAAVPLLQRGTDARIVNVSSGAGSLNSMSAGTPGYGVSKAALNALTLKTAAALKPQGILVNAVCPGWVATDMGGGGRPISEGAKGVVWAATLPKGGPTGGFFRDGVAIDW</sequence>
<dbReference type="InterPro" id="IPR036291">
    <property type="entry name" value="NAD(P)-bd_dom_sf"/>
</dbReference>
<dbReference type="InterPro" id="IPR045313">
    <property type="entry name" value="CBR1-like"/>
</dbReference>
<evidence type="ECO:0000256" key="2">
    <source>
        <dbReference type="ARBA" id="ARBA00022857"/>
    </source>
</evidence>
<dbReference type="PANTHER" id="PTHR43490:SF99">
    <property type="entry name" value="SHORT-CHAIN DEHYDROGENASE_REDUCTASE"/>
    <property type="match status" value="1"/>
</dbReference>
<keyword evidence="6" id="KW-1185">Reference proteome</keyword>